<evidence type="ECO:0000256" key="6">
    <source>
        <dbReference type="ARBA" id="ARBA00033752"/>
    </source>
</evidence>
<evidence type="ECO:0000313" key="8">
    <source>
        <dbReference type="EMBL" id="OAF67071.1"/>
    </source>
</evidence>
<organism evidence="8 9">
    <name type="scientific">Intoshia linei</name>
    <dbReference type="NCBI Taxonomy" id="1819745"/>
    <lineage>
        <taxon>Eukaryota</taxon>
        <taxon>Metazoa</taxon>
        <taxon>Spiralia</taxon>
        <taxon>Lophotrochozoa</taxon>
        <taxon>Mesozoa</taxon>
        <taxon>Orthonectida</taxon>
        <taxon>Rhopaluridae</taxon>
        <taxon>Intoshia</taxon>
    </lineage>
</organism>
<evidence type="ECO:0000256" key="3">
    <source>
        <dbReference type="ARBA" id="ARBA00022980"/>
    </source>
</evidence>
<proteinExistence type="inferred from homology"/>
<comment type="similarity">
    <text evidence="6">Belongs to the mitochondrion-specific ribosomal protein mL54 family.</text>
</comment>
<dbReference type="InterPro" id="IPR013870">
    <property type="entry name" value="Ribosomal_mL54"/>
</dbReference>
<dbReference type="GO" id="GO:0003735">
    <property type="term" value="F:structural constituent of ribosome"/>
    <property type="evidence" value="ECO:0007669"/>
    <property type="project" value="TreeGrafter"/>
</dbReference>
<evidence type="ECO:0000256" key="1">
    <source>
        <dbReference type="ARBA" id="ARBA00004173"/>
    </source>
</evidence>
<accession>A0A177B0B8</accession>
<dbReference type="Proteomes" id="UP000078046">
    <property type="component" value="Unassembled WGS sequence"/>
</dbReference>
<comment type="subcellular location">
    <subcellularLocation>
        <location evidence="1">Mitochondrion</location>
    </subcellularLocation>
</comment>
<dbReference type="OrthoDB" id="10252718at2759"/>
<dbReference type="AlphaFoldDB" id="A0A177B0B8"/>
<dbReference type="Pfam" id="PF08561">
    <property type="entry name" value="Ribosomal_L37"/>
    <property type="match status" value="1"/>
</dbReference>
<name>A0A177B0B8_9BILA</name>
<dbReference type="EMBL" id="LWCA01000751">
    <property type="protein sequence ID" value="OAF67071.1"/>
    <property type="molecule type" value="Genomic_DNA"/>
</dbReference>
<dbReference type="PANTHER" id="PTHR28595:SF1">
    <property type="entry name" value="LARGE RIBOSOMAL SUBUNIT PROTEIN ML54"/>
    <property type="match status" value="1"/>
</dbReference>
<evidence type="ECO:0000256" key="2">
    <source>
        <dbReference type="ARBA" id="ARBA00022946"/>
    </source>
</evidence>
<keyword evidence="5" id="KW-0687">Ribonucleoprotein</keyword>
<dbReference type="GO" id="GO:0005762">
    <property type="term" value="C:mitochondrial large ribosomal subunit"/>
    <property type="evidence" value="ECO:0007669"/>
    <property type="project" value="TreeGrafter"/>
</dbReference>
<evidence type="ECO:0000256" key="7">
    <source>
        <dbReference type="ARBA" id="ARBA00035179"/>
    </source>
</evidence>
<comment type="caution">
    <text evidence="8">The sequence shown here is derived from an EMBL/GenBank/DDBJ whole genome shotgun (WGS) entry which is preliminary data.</text>
</comment>
<protein>
    <recommendedName>
        <fullName evidence="7">Large ribosomal subunit protein mL54</fullName>
    </recommendedName>
</protein>
<sequence length="96" mass="11695">LARLRLVNDPPLETDKKKLNSHLCGSDYIKNTEPVKLGKDDEYPDWLWNLPLELISTEESVKNYDKDTWGYWVRVKRLEKRRIKKYHKMKFQTRQF</sequence>
<keyword evidence="9" id="KW-1185">Reference proteome</keyword>
<keyword evidence="3" id="KW-0689">Ribosomal protein</keyword>
<dbReference type="PANTHER" id="PTHR28595">
    <property type="entry name" value="39S RIBOSOMAL PROTEIN L54, MITOCHONDRIAL"/>
    <property type="match status" value="1"/>
</dbReference>
<gene>
    <name evidence="8" type="ORF">A3Q56_05192</name>
</gene>
<feature type="non-terminal residue" evidence="8">
    <location>
        <position position="1"/>
    </location>
</feature>
<evidence type="ECO:0000313" key="9">
    <source>
        <dbReference type="Proteomes" id="UP000078046"/>
    </source>
</evidence>
<evidence type="ECO:0000256" key="4">
    <source>
        <dbReference type="ARBA" id="ARBA00023128"/>
    </source>
</evidence>
<reference evidence="8 9" key="1">
    <citation type="submission" date="2016-04" db="EMBL/GenBank/DDBJ databases">
        <title>The genome of Intoshia linei affirms orthonectids as highly simplified spiralians.</title>
        <authorList>
            <person name="Mikhailov K.V."/>
            <person name="Slusarev G.S."/>
            <person name="Nikitin M.A."/>
            <person name="Logacheva M.D."/>
            <person name="Penin A."/>
            <person name="Aleoshin V."/>
            <person name="Panchin Y.V."/>
        </authorList>
    </citation>
    <scope>NUCLEOTIDE SEQUENCE [LARGE SCALE GENOMIC DNA]</scope>
    <source>
        <strain evidence="8">Intl2013</strain>
        <tissue evidence="8">Whole animal</tissue>
    </source>
</reference>
<evidence type="ECO:0000256" key="5">
    <source>
        <dbReference type="ARBA" id="ARBA00023274"/>
    </source>
</evidence>
<keyword evidence="4" id="KW-0496">Mitochondrion</keyword>
<keyword evidence="2" id="KW-0809">Transit peptide</keyword>